<comment type="caution">
    <text evidence="1">The sequence shown here is derived from an EMBL/GenBank/DDBJ whole genome shotgun (WGS) entry which is preliminary data.</text>
</comment>
<sequence>MERKAIVICSIVGFLGLLSAGLGFAAQAKRVKVINRPINSYLQFLYIQFVRVYAHPKTVHVKKESGEMEVEMDRIIKLTFVYY</sequence>
<gene>
    <name evidence="1" type="ORF">Vadar_031362</name>
</gene>
<organism evidence="1 2">
    <name type="scientific">Vaccinium darrowii</name>
    <dbReference type="NCBI Taxonomy" id="229202"/>
    <lineage>
        <taxon>Eukaryota</taxon>
        <taxon>Viridiplantae</taxon>
        <taxon>Streptophyta</taxon>
        <taxon>Embryophyta</taxon>
        <taxon>Tracheophyta</taxon>
        <taxon>Spermatophyta</taxon>
        <taxon>Magnoliopsida</taxon>
        <taxon>eudicotyledons</taxon>
        <taxon>Gunneridae</taxon>
        <taxon>Pentapetalae</taxon>
        <taxon>asterids</taxon>
        <taxon>Ericales</taxon>
        <taxon>Ericaceae</taxon>
        <taxon>Vaccinioideae</taxon>
        <taxon>Vaccinieae</taxon>
        <taxon>Vaccinium</taxon>
    </lineage>
</organism>
<reference evidence="1 2" key="1">
    <citation type="journal article" date="2021" name="Hortic Res">
        <title>High-quality reference genome and annotation aids understanding of berry development for evergreen blueberry (Vaccinium darrowii).</title>
        <authorList>
            <person name="Yu J."/>
            <person name="Hulse-Kemp A.M."/>
            <person name="Babiker E."/>
            <person name="Staton M."/>
        </authorList>
    </citation>
    <scope>NUCLEOTIDE SEQUENCE [LARGE SCALE GENOMIC DNA]</scope>
    <source>
        <strain evidence="2">cv. NJ 8807/NJ 8810</strain>
        <tissue evidence="1">Young leaf</tissue>
    </source>
</reference>
<keyword evidence="2" id="KW-1185">Reference proteome</keyword>
<evidence type="ECO:0000313" key="1">
    <source>
        <dbReference type="EMBL" id="KAH7855989.1"/>
    </source>
</evidence>
<accession>A0ACB7YS34</accession>
<name>A0ACB7YS34_9ERIC</name>
<evidence type="ECO:0000313" key="2">
    <source>
        <dbReference type="Proteomes" id="UP000828048"/>
    </source>
</evidence>
<protein>
    <submittedName>
        <fullName evidence="1">Uncharacterized protein</fullName>
    </submittedName>
</protein>
<dbReference type="Proteomes" id="UP000828048">
    <property type="component" value="Chromosome 11"/>
</dbReference>
<proteinExistence type="predicted"/>
<dbReference type="EMBL" id="CM037161">
    <property type="protein sequence ID" value="KAH7855989.1"/>
    <property type="molecule type" value="Genomic_DNA"/>
</dbReference>